<name>A0A077PQ96_XENBV</name>
<proteinExistence type="predicted"/>
<dbReference type="HOGENOM" id="CLU_111481_0_0_6"/>
<dbReference type="Pfam" id="PF10554">
    <property type="entry name" value="Phage_ASH"/>
    <property type="match status" value="1"/>
</dbReference>
<dbReference type="NCBIfam" id="NF033153">
    <property type="entry name" value="phage_ICD_like"/>
    <property type="match status" value="1"/>
</dbReference>
<evidence type="ECO:0000313" key="1">
    <source>
        <dbReference type="EMBL" id="CDH23213.1"/>
    </source>
</evidence>
<dbReference type="Proteomes" id="UP000028493">
    <property type="component" value="Unassembled WGS sequence"/>
</dbReference>
<accession>A0A077PQ96</accession>
<dbReference type="RefSeq" id="WP_080718457.1">
    <property type="nucleotide sequence ID" value="NZ_CAWLXS010000152.1"/>
</dbReference>
<evidence type="ECO:0000313" key="2">
    <source>
        <dbReference type="Proteomes" id="UP000028493"/>
    </source>
</evidence>
<dbReference type="InterPro" id="IPR018880">
    <property type="entry name" value="Phage_P4_Ash"/>
</dbReference>
<protein>
    <submittedName>
        <fullName evidence="1">Protein ash (Modular protein)</fullName>
    </submittedName>
</protein>
<reference evidence="1" key="1">
    <citation type="submission" date="2013-07" db="EMBL/GenBank/DDBJ databases">
        <title>Sub-species coevolution in mutualistic symbiosis.</title>
        <authorList>
            <person name="Murfin K."/>
            <person name="Klassen J."/>
            <person name="Lee M."/>
            <person name="Forst S."/>
            <person name="Stock P."/>
            <person name="Goodrich-Blair H."/>
        </authorList>
    </citation>
    <scope>NUCLEOTIDE SEQUENCE [LARGE SCALE GENOMIC DNA]</scope>
    <source>
        <strain evidence="1">Kraussei Becker Underwood</strain>
    </source>
</reference>
<organism evidence="1 2">
    <name type="scientific">Xenorhabdus bovienii str. kraussei Becker Underwood</name>
    <dbReference type="NCBI Taxonomy" id="1398204"/>
    <lineage>
        <taxon>Bacteria</taxon>
        <taxon>Pseudomonadati</taxon>
        <taxon>Pseudomonadota</taxon>
        <taxon>Gammaproteobacteria</taxon>
        <taxon>Enterobacterales</taxon>
        <taxon>Morganellaceae</taxon>
        <taxon>Xenorhabdus</taxon>
    </lineage>
</organism>
<dbReference type="AlphaFoldDB" id="A0A077PQ96"/>
<gene>
    <name evidence="1" type="ORF">XBKB1_1560017</name>
</gene>
<sequence>MVNLHHADILSVSLARQFTTPDKNCLPLLVDFGYIDPAPAKSGVRRENLNKKYTATHDAPSVFFCVLASQHLSFKALFAYTYSMVMLAGLPKGRLVSVYASILTPVSVATLSERENSGGDFVKVHTEIATMATIPTQTHFKFVFLSIKRADLDAAPSRIATIATDEHCARSVLSHDFVLFFAGRLPVQEVRHV</sequence>
<dbReference type="EMBL" id="CBSZ010000064">
    <property type="protein sequence ID" value="CDH23213.1"/>
    <property type="molecule type" value="Genomic_DNA"/>
</dbReference>
<comment type="caution">
    <text evidence="1">The sequence shown here is derived from an EMBL/GenBank/DDBJ whole genome shotgun (WGS) entry which is preliminary data.</text>
</comment>